<gene>
    <name evidence="2" type="ORF">CFIMG_007311RA00001</name>
</gene>
<dbReference type="STRING" id="1035309.A0A2C5XEV5"/>
<evidence type="ECO:0000313" key="3">
    <source>
        <dbReference type="Proteomes" id="UP000222788"/>
    </source>
</evidence>
<reference evidence="2 3" key="1">
    <citation type="journal article" date="2013" name="Fungal Biol.">
        <title>Analysis of microsatellite markers in the genome of the plant pathogen Ceratocystis fimbriata.</title>
        <authorList>
            <person name="Simpson M.C."/>
            <person name="Wilken P.M."/>
            <person name="Coetzee M.P."/>
            <person name="Wingfield M.J."/>
            <person name="Wingfield B.D."/>
        </authorList>
    </citation>
    <scope>NUCLEOTIDE SEQUENCE [LARGE SCALE GENOMIC DNA]</scope>
    <source>
        <strain evidence="2 3">CBS 114723</strain>
    </source>
</reference>
<dbReference type="EMBL" id="APWK03000011">
    <property type="protein sequence ID" value="PHH55465.1"/>
    <property type="molecule type" value="Genomic_DNA"/>
</dbReference>
<evidence type="ECO:0000256" key="1">
    <source>
        <dbReference type="SAM" id="MobiDB-lite"/>
    </source>
</evidence>
<accession>A0A2C5XEV5</accession>
<proteinExistence type="predicted"/>
<sequence length="334" mass="39245">MSSPKNAQDTTTAAPPGVASEAPKLDRPKWYYRLIILTIKKDRDVEDRDFDEDLSELEESDDAGDKSDCEGPVCNCEDSDCECDRESLASSLEDNLSERSYAESDADYYYDLKERREERKRDLLKHKKRMEREKEENRVYEISRMKEVQEAYDCFTPVKIDQLVPEGPLRYHHFKLYSTDFLEHRYDVYLRSTCYVEFYREDDEEQSAEEVAKVDGHVYMGVDSDHHFLPFTFPTVSSKDEVCLKSYDGKHEFVLRFISNDHITLTASKEAVLGDMQPDESAKSEPERYFFSGIRRNFETDVKEVRLKRKRSSSSLSSSSICWYGTGYRMRMRW</sequence>
<evidence type="ECO:0000313" key="2">
    <source>
        <dbReference type="EMBL" id="PHH55465.1"/>
    </source>
</evidence>
<organism evidence="2 3">
    <name type="scientific">Ceratocystis fimbriata CBS 114723</name>
    <dbReference type="NCBI Taxonomy" id="1035309"/>
    <lineage>
        <taxon>Eukaryota</taxon>
        <taxon>Fungi</taxon>
        <taxon>Dikarya</taxon>
        <taxon>Ascomycota</taxon>
        <taxon>Pezizomycotina</taxon>
        <taxon>Sordariomycetes</taxon>
        <taxon>Hypocreomycetidae</taxon>
        <taxon>Microascales</taxon>
        <taxon>Ceratocystidaceae</taxon>
        <taxon>Ceratocystis</taxon>
    </lineage>
</organism>
<dbReference type="AlphaFoldDB" id="A0A2C5XEV5"/>
<dbReference type="Proteomes" id="UP000222788">
    <property type="component" value="Unassembled WGS sequence"/>
</dbReference>
<feature type="region of interest" description="Disordered" evidence="1">
    <location>
        <begin position="1"/>
        <end position="23"/>
    </location>
</feature>
<protein>
    <submittedName>
        <fullName evidence="2">Uncharacterized protein</fullName>
    </submittedName>
</protein>
<name>A0A2C5XEV5_9PEZI</name>
<comment type="caution">
    <text evidence="2">The sequence shown here is derived from an EMBL/GenBank/DDBJ whole genome shotgun (WGS) entry which is preliminary data.</text>
</comment>
<dbReference type="OrthoDB" id="4508730at2759"/>
<keyword evidence="3" id="KW-1185">Reference proteome</keyword>
<reference evidence="2 3" key="2">
    <citation type="journal article" date="2013" name="IMA Fungus">
        <title>IMA Genome-F 1: Ceratocystis fimbriata: Draft nuclear genome sequence for the plant pathogen, Ceratocystis fimbriata.</title>
        <authorList>
            <person name="Wilken P.M."/>
            <person name="Steenkamp E.T."/>
            <person name="Wingfield M.J."/>
            <person name="de Beer Z.W."/>
            <person name="Wingfield B.D."/>
        </authorList>
    </citation>
    <scope>NUCLEOTIDE SEQUENCE [LARGE SCALE GENOMIC DNA]</scope>
    <source>
        <strain evidence="2 3">CBS 114723</strain>
    </source>
</reference>
<feature type="region of interest" description="Disordered" evidence="1">
    <location>
        <begin position="47"/>
        <end position="71"/>
    </location>
</feature>
<feature type="compositionally biased region" description="Acidic residues" evidence="1">
    <location>
        <begin position="47"/>
        <end position="62"/>
    </location>
</feature>
<feature type="compositionally biased region" description="Polar residues" evidence="1">
    <location>
        <begin position="1"/>
        <end position="13"/>
    </location>
</feature>